<evidence type="ECO:0000313" key="1">
    <source>
        <dbReference type="EMBL" id="TNM24126.1"/>
    </source>
</evidence>
<protein>
    <submittedName>
        <fullName evidence="1">Uncharacterized protein</fullName>
    </submittedName>
</protein>
<dbReference type="Proteomes" id="UP000311713">
    <property type="component" value="Unassembled WGS sequence"/>
</dbReference>
<gene>
    <name evidence="1" type="ORF">FH715_27585</name>
</gene>
<accession>A0A5C4UKP4</accession>
<sequence length="168" mass="18808">MEIVATSLIAVLGTLLGSSLTYVFQRRTASRAERFTRDERLRQERIDAYCAFGGALASYRRGQLDLWFARHADRLGEGETPHALRRETQRLRTAALEAMFRSELLSEGAELEDVGREALKEIDRIAETGSRDELEAARRVSRAGIYEYVRVSRGHVPGLGGGARRDVA</sequence>
<comment type="caution">
    <text evidence="1">The sequence shown here is derived from an EMBL/GenBank/DDBJ whole genome shotgun (WGS) entry which is preliminary data.</text>
</comment>
<dbReference type="EMBL" id="VDGT01000036">
    <property type="protein sequence ID" value="TNM24126.1"/>
    <property type="molecule type" value="Genomic_DNA"/>
</dbReference>
<dbReference type="AlphaFoldDB" id="A0A5C4UKP4"/>
<name>A0A5C4UKP4_9ACTN</name>
<proteinExistence type="predicted"/>
<dbReference type="RefSeq" id="WP_139650177.1">
    <property type="nucleotide sequence ID" value="NZ_BAAAZS010000049.1"/>
</dbReference>
<keyword evidence="2" id="KW-1185">Reference proteome</keyword>
<reference evidence="1 2" key="1">
    <citation type="submission" date="2019-06" db="EMBL/GenBank/DDBJ databases">
        <title>Draft genome of Streptomyces sedi sp. JCM16909.</title>
        <authorList>
            <person name="Klykleung N."/>
            <person name="Tanasupawat S."/>
            <person name="Kudo T."/>
            <person name="Yuki M."/>
            <person name="Ohkuma M."/>
        </authorList>
    </citation>
    <scope>NUCLEOTIDE SEQUENCE [LARGE SCALE GENOMIC DNA]</scope>
    <source>
        <strain evidence="1 2">JCM 16909</strain>
    </source>
</reference>
<evidence type="ECO:0000313" key="2">
    <source>
        <dbReference type="Proteomes" id="UP000311713"/>
    </source>
</evidence>
<organism evidence="1 2">
    <name type="scientific">Streptomyces sedi</name>
    <dbReference type="NCBI Taxonomy" id="555059"/>
    <lineage>
        <taxon>Bacteria</taxon>
        <taxon>Bacillati</taxon>
        <taxon>Actinomycetota</taxon>
        <taxon>Actinomycetes</taxon>
        <taxon>Kitasatosporales</taxon>
        <taxon>Streptomycetaceae</taxon>
        <taxon>Streptomyces</taxon>
    </lineage>
</organism>
<dbReference type="OrthoDB" id="4557493at2"/>